<sequence>MSRSVKCLVTSGVATRMSNLNVQQAVPPSFSPPYPVHTPSVSTGMAVVSTSLSAGILGCLSSSSAASSSPSSSSASSPFTALATNLPASGPSAFHGYVLPRPGQLAGQSSSRPSEPDEVCMATGSAGNGDEAGGGQLTLRSSPLAAGKFVACIGQTHSQTALPRSGGQTASEAAEEAGDTFFTHSNAMGHLHHSNSANRSAGVRETVGVSRLGVQELFNATGDDTEVAGYETAGYRLGCNSGPARASNDNQKSQSSLVPTPATAQYLCQQQAHCPSQHSSIMLVNNQSSFPQPATGRKPTAPSSPQRGDPAARRLASGSVGLLSVQPHQTHHHHHHHQQQQQQQQQQHPNC</sequence>
<feature type="compositionally biased region" description="Low complexity" evidence="1">
    <location>
        <begin position="339"/>
        <end position="351"/>
    </location>
</feature>
<name>A0A3S5CQS9_9PLAT</name>
<dbReference type="AlphaFoldDB" id="A0A3S5CQS9"/>
<keyword evidence="3" id="KW-1185">Reference proteome</keyword>
<gene>
    <name evidence="2" type="ORF">PXEA_LOCUS34067</name>
</gene>
<feature type="compositionally biased region" description="Basic residues" evidence="1">
    <location>
        <begin position="329"/>
        <end position="338"/>
    </location>
</feature>
<feature type="non-terminal residue" evidence="2">
    <location>
        <position position="351"/>
    </location>
</feature>
<dbReference type="EMBL" id="CAAALY010265668">
    <property type="protein sequence ID" value="VEL40627.1"/>
    <property type="molecule type" value="Genomic_DNA"/>
</dbReference>
<reference evidence="2" key="1">
    <citation type="submission" date="2018-11" db="EMBL/GenBank/DDBJ databases">
        <authorList>
            <consortium name="Pathogen Informatics"/>
        </authorList>
    </citation>
    <scope>NUCLEOTIDE SEQUENCE</scope>
</reference>
<feature type="region of interest" description="Disordered" evidence="1">
    <location>
        <begin position="99"/>
        <end position="134"/>
    </location>
</feature>
<dbReference type="Proteomes" id="UP000784294">
    <property type="component" value="Unassembled WGS sequence"/>
</dbReference>
<proteinExistence type="predicted"/>
<evidence type="ECO:0000313" key="3">
    <source>
        <dbReference type="Proteomes" id="UP000784294"/>
    </source>
</evidence>
<protein>
    <submittedName>
        <fullName evidence="2">Uncharacterized protein</fullName>
    </submittedName>
</protein>
<organism evidence="2 3">
    <name type="scientific">Protopolystoma xenopodis</name>
    <dbReference type="NCBI Taxonomy" id="117903"/>
    <lineage>
        <taxon>Eukaryota</taxon>
        <taxon>Metazoa</taxon>
        <taxon>Spiralia</taxon>
        <taxon>Lophotrochozoa</taxon>
        <taxon>Platyhelminthes</taxon>
        <taxon>Monogenea</taxon>
        <taxon>Polyopisthocotylea</taxon>
        <taxon>Polystomatidea</taxon>
        <taxon>Polystomatidae</taxon>
        <taxon>Protopolystoma</taxon>
    </lineage>
</organism>
<evidence type="ECO:0000256" key="1">
    <source>
        <dbReference type="SAM" id="MobiDB-lite"/>
    </source>
</evidence>
<comment type="caution">
    <text evidence="2">The sequence shown here is derived from an EMBL/GenBank/DDBJ whole genome shotgun (WGS) entry which is preliminary data.</text>
</comment>
<accession>A0A3S5CQS9</accession>
<evidence type="ECO:0000313" key="2">
    <source>
        <dbReference type="EMBL" id="VEL40627.1"/>
    </source>
</evidence>
<feature type="region of interest" description="Disordered" evidence="1">
    <location>
        <begin position="287"/>
        <end position="351"/>
    </location>
</feature>